<evidence type="ECO:0000313" key="2">
    <source>
        <dbReference type="EMBL" id="MFC6887913.1"/>
    </source>
</evidence>
<evidence type="ECO:0000256" key="1">
    <source>
        <dbReference type="SAM" id="Phobius"/>
    </source>
</evidence>
<name>A0ABD5UF77_9EURY</name>
<proteinExistence type="predicted"/>
<feature type="transmembrane region" description="Helical" evidence="1">
    <location>
        <begin position="77"/>
        <end position="99"/>
    </location>
</feature>
<dbReference type="EMBL" id="JBHSXI010000001">
    <property type="protein sequence ID" value="MFC6887913.1"/>
    <property type="molecule type" value="Genomic_DNA"/>
</dbReference>
<sequence>MNRDYQFEVQYLLTVTIAVTAAIASDFMRPIFDVRIGYLLLIIIALHIVVINHLYALQQMADVRMESEKELDGYSQYTLFTVTLTIPFLILHAIFLYLYSPISVFIVEGLGISYSNFQYMGISSVKMFMAYLLPLLLTMGLTQRFSKEIFRGLRAFRNINFVVVPEKFKIYQSHEFTEPLFIKVENNGDAEVNLGLEFELPSEVVWVSETGEHKNEFSEELEIASGKSKRYNFELQYNGEDRKTSQFEVILTQNGPEKLKTIDVLLKGDT</sequence>
<feature type="transmembrane region" description="Helical" evidence="1">
    <location>
        <begin position="119"/>
        <end position="141"/>
    </location>
</feature>
<protein>
    <recommendedName>
        <fullName evidence="4">DUF1616 domain-containing protein</fullName>
    </recommendedName>
</protein>
<feature type="transmembrane region" description="Helical" evidence="1">
    <location>
        <begin position="38"/>
        <end position="57"/>
    </location>
</feature>
<dbReference type="Proteomes" id="UP001596333">
    <property type="component" value="Unassembled WGS sequence"/>
</dbReference>
<evidence type="ECO:0008006" key="4">
    <source>
        <dbReference type="Google" id="ProtNLM"/>
    </source>
</evidence>
<organism evidence="2 3">
    <name type="scientific">Halorubrum trueperi</name>
    <dbReference type="NCBI Taxonomy" id="2004704"/>
    <lineage>
        <taxon>Archaea</taxon>
        <taxon>Methanobacteriati</taxon>
        <taxon>Methanobacteriota</taxon>
        <taxon>Stenosarchaea group</taxon>
        <taxon>Halobacteria</taxon>
        <taxon>Halobacteriales</taxon>
        <taxon>Haloferacaceae</taxon>
        <taxon>Halorubrum</taxon>
    </lineage>
</organism>
<accession>A0ABD5UF77</accession>
<dbReference type="RefSeq" id="WP_379764440.1">
    <property type="nucleotide sequence ID" value="NZ_JBHSXI010000001.1"/>
</dbReference>
<evidence type="ECO:0000313" key="3">
    <source>
        <dbReference type="Proteomes" id="UP001596333"/>
    </source>
</evidence>
<reference evidence="2 3" key="1">
    <citation type="journal article" date="2019" name="Int. J. Syst. Evol. Microbiol.">
        <title>The Global Catalogue of Microorganisms (GCM) 10K type strain sequencing project: providing services to taxonomists for standard genome sequencing and annotation.</title>
        <authorList>
            <consortium name="The Broad Institute Genomics Platform"/>
            <consortium name="The Broad Institute Genome Sequencing Center for Infectious Disease"/>
            <person name="Wu L."/>
            <person name="Ma J."/>
        </authorList>
    </citation>
    <scope>NUCLEOTIDE SEQUENCE [LARGE SCALE GENOMIC DNA]</scope>
    <source>
        <strain evidence="2 3">Y73</strain>
    </source>
</reference>
<dbReference type="AlphaFoldDB" id="A0ABD5UF77"/>
<comment type="caution">
    <text evidence="2">The sequence shown here is derived from an EMBL/GenBank/DDBJ whole genome shotgun (WGS) entry which is preliminary data.</text>
</comment>
<keyword evidence="1" id="KW-0812">Transmembrane</keyword>
<keyword evidence="1" id="KW-1133">Transmembrane helix</keyword>
<feature type="transmembrane region" description="Helical" evidence="1">
    <location>
        <begin position="12"/>
        <end position="32"/>
    </location>
</feature>
<keyword evidence="3" id="KW-1185">Reference proteome</keyword>
<gene>
    <name evidence="2" type="ORF">ACFQEY_02420</name>
</gene>
<keyword evidence="1" id="KW-0472">Membrane</keyword>